<dbReference type="InterPro" id="IPR028082">
    <property type="entry name" value="Peripla_BP_I"/>
</dbReference>
<dbReference type="Pfam" id="PF13407">
    <property type="entry name" value="Peripla_BP_4"/>
    <property type="match status" value="1"/>
</dbReference>
<dbReference type="GO" id="GO:0030313">
    <property type="term" value="C:cell envelope"/>
    <property type="evidence" value="ECO:0007669"/>
    <property type="project" value="UniProtKB-SubCell"/>
</dbReference>
<name>A0A3B0SXQ4_9ZZZZ</name>
<dbReference type="PANTHER" id="PTHR46847">
    <property type="entry name" value="D-ALLOSE-BINDING PERIPLASMIC PROTEIN-RELATED"/>
    <property type="match status" value="1"/>
</dbReference>
<keyword evidence="3" id="KW-0732">Signal</keyword>
<protein>
    <recommendedName>
        <fullName evidence="4">Periplasmic binding protein domain-containing protein</fullName>
    </recommendedName>
</protein>
<dbReference type="Gene3D" id="3.40.50.2300">
    <property type="match status" value="2"/>
</dbReference>
<accession>A0A3B0SXQ4</accession>
<sequence length="327" mass="33857">MKSVLTAAILVAGIAMAGTAQAANDSCEGKKFVFFPGGPEGGSFASIVYNGAVLAAKHTGCRVEYVWSDWNPEKMVRQLSEAIARRPDGIALMGHPGEAALGPLIDKARAAGIIVTTQNVDLPTYEAKNKASGFGYVGAKNYSAGESLAKGMIGQCGLKSGDQAFVWGLLGQEARGLRTKGAIDALEAAGIEVKYLEIADNINKDAVQGIPTFSAFSAANPDLRAVVTDHGGLTATLPSYLKAAGKAPGDLCAAGFDLSAAIAQGIETGYVSIVLDQQPFLQGYLPIVQLYLSSKFGFAGMNIDTGAALITKDNIGPVAKLAKDAIR</sequence>
<feature type="domain" description="Periplasmic binding protein" evidence="4">
    <location>
        <begin position="41"/>
        <end position="291"/>
    </location>
</feature>
<organism evidence="5">
    <name type="scientific">hydrothermal vent metagenome</name>
    <dbReference type="NCBI Taxonomy" id="652676"/>
    <lineage>
        <taxon>unclassified sequences</taxon>
        <taxon>metagenomes</taxon>
        <taxon>ecological metagenomes</taxon>
    </lineage>
</organism>
<evidence type="ECO:0000256" key="2">
    <source>
        <dbReference type="ARBA" id="ARBA00007639"/>
    </source>
</evidence>
<evidence type="ECO:0000259" key="4">
    <source>
        <dbReference type="Pfam" id="PF13407"/>
    </source>
</evidence>
<dbReference type="EMBL" id="UOEM01000020">
    <property type="protein sequence ID" value="VAW10775.1"/>
    <property type="molecule type" value="Genomic_DNA"/>
</dbReference>
<gene>
    <name evidence="5" type="ORF">MNBD_ALPHA09-878</name>
</gene>
<dbReference type="GO" id="GO:0030246">
    <property type="term" value="F:carbohydrate binding"/>
    <property type="evidence" value="ECO:0007669"/>
    <property type="project" value="UniProtKB-ARBA"/>
</dbReference>
<evidence type="ECO:0000256" key="3">
    <source>
        <dbReference type="ARBA" id="ARBA00022729"/>
    </source>
</evidence>
<dbReference type="InterPro" id="IPR025997">
    <property type="entry name" value="SBP_2_dom"/>
</dbReference>
<evidence type="ECO:0000256" key="1">
    <source>
        <dbReference type="ARBA" id="ARBA00004196"/>
    </source>
</evidence>
<dbReference type="SUPFAM" id="SSF53822">
    <property type="entry name" value="Periplasmic binding protein-like I"/>
    <property type="match status" value="1"/>
</dbReference>
<dbReference type="AlphaFoldDB" id="A0A3B0SXQ4"/>
<evidence type="ECO:0000313" key="5">
    <source>
        <dbReference type="EMBL" id="VAW10775.1"/>
    </source>
</evidence>
<reference evidence="5" key="1">
    <citation type="submission" date="2018-06" db="EMBL/GenBank/DDBJ databases">
        <authorList>
            <person name="Zhirakovskaya E."/>
        </authorList>
    </citation>
    <scope>NUCLEOTIDE SEQUENCE</scope>
</reference>
<dbReference type="PANTHER" id="PTHR46847:SF1">
    <property type="entry name" value="D-ALLOSE-BINDING PERIPLASMIC PROTEIN-RELATED"/>
    <property type="match status" value="1"/>
</dbReference>
<proteinExistence type="inferred from homology"/>
<comment type="subcellular location">
    <subcellularLocation>
        <location evidence="1">Cell envelope</location>
    </subcellularLocation>
</comment>
<comment type="similarity">
    <text evidence="2">Belongs to the bacterial solute-binding protein 2 family.</text>
</comment>
<dbReference type="CDD" id="cd19966">
    <property type="entry name" value="PBP1_ABC_sugar_binding-like"/>
    <property type="match status" value="1"/>
</dbReference>